<evidence type="ECO:0000313" key="2">
    <source>
        <dbReference type="Proteomes" id="UP000247591"/>
    </source>
</evidence>
<dbReference type="InterPro" id="IPR023375">
    <property type="entry name" value="ADC_dom_sf"/>
</dbReference>
<accession>A0A318RW38</accession>
<sequence>MDQRWERLVFLHWRVSGDLVAPLLPHGCIPDEFDGSSWVGLIGFRMVGAGLGYRRPVPYLGTFPEINVRLYSTDSDGRRGVVFRSLEASRLAVVLGTNLLGVPYRWASMAIADDRSAISYRSSRLAPPLRGTTTEFGVVRGSRDMSDDALAVFLTARWGLHTSLAGRLLYVPNVHRRWELSDGTVTHCNDQLVGAAGLPNVSNRPPDSVLYSPGVSTQFGRPYTVRTTGAS</sequence>
<dbReference type="RefSeq" id="WP_110467580.1">
    <property type="nucleotide sequence ID" value="NZ_QJSP01000001.1"/>
</dbReference>
<dbReference type="Proteomes" id="UP000247591">
    <property type="component" value="Unassembled WGS sequence"/>
</dbReference>
<dbReference type="AlphaFoldDB" id="A0A318RW38"/>
<dbReference type="PANTHER" id="PTHR39186">
    <property type="entry name" value="DUF2071 FAMILY PROTEIN"/>
    <property type="match status" value="1"/>
</dbReference>
<dbReference type="InterPro" id="IPR018644">
    <property type="entry name" value="DUF2071"/>
</dbReference>
<evidence type="ECO:0008006" key="3">
    <source>
        <dbReference type="Google" id="ProtNLM"/>
    </source>
</evidence>
<dbReference type="PANTHER" id="PTHR39186:SF1">
    <property type="entry name" value="DUF2071 DOMAIN-CONTAINING PROTEIN"/>
    <property type="match status" value="1"/>
</dbReference>
<protein>
    <recommendedName>
        <fullName evidence="3">DUF2071 domain-containing protein</fullName>
    </recommendedName>
</protein>
<gene>
    <name evidence="1" type="ORF">DFR67_101234</name>
</gene>
<keyword evidence="2" id="KW-1185">Reference proteome</keyword>
<dbReference type="OrthoDB" id="150993at2"/>
<evidence type="ECO:0000313" key="1">
    <source>
        <dbReference type="EMBL" id="PYE20843.1"/>
    </source>
</evidence>
<comment type="caution">
    <text evidence="1">The sequence shown here is derived from an EMBL/GenBank/DDBJ whole genome shotgun (WGS) entry which is preliminary data.</text>
</comment>
<dbReference type="EMBL" id="QJSP01000001">
    <property type="protein sequence ID" value="PYE20843.1"/>
    <property type="molecule type" value="Genomic_DNA"/>
</dbReference>
<name>A0A318RW38_WILLI</name>
<proteinExistence type="predicted"/>
<reference evidence="1 2" key="1">
    <citation type="submission" date="2018-06" db="EMBL/GenBank/DDBJ databases">
        <title>Genomic Encyclopedia of Type Strains, Phase IV (KMG-IV): sequencing the most valuable type-strain genomes for metagenomic binning, comparative biology and taxonomic classification.</title>
        <authorList>
            <person name="Goeker M."/>
        </authorList>
    </citation>
    <scope>NUCLEOTIDE SEQUENCE [LARGE SCALE GENOMIC DNA]</scope>
    <source>
        <strain evidence="1 2">DSM 45521</strain>
    </source>
</reference>
<dbReference type="Pfam" id="PF09844">
    <property type="entry name" value="DUF2071"/>
    <property type="match status" value="1"/>
</dbReference>
<organism evidence="1 2">
    <name type="scientific">Williamsia limnetica</name>
    <dbReference type="NCBI Taxonomy" id="882452"/>
    <lineage>
        <taxon>Bacteria</taxon>
        <taxon>Bacillati</taxon>
        <taxon>Actinomycetota</taxon>
        <taxon>Actinomycetes</taxon>
        <taxon>Mycobacteriales</taxon>
        <taxon>Nocardiaceae</taxon>
        <taxon>Williamsia</taxon>
    </lineage>
</organism>
<dbReference type="SUPFAM" id="SSF160104">
    <property type="entry name" value="Acetoacetate decarboxylase-like"/>
    <property type="match status" value="1"/>
</dbReference>